<dbReference type="PANTHER" id="PTHR22912:SF217">
    <property type="entry name" value="DIHYDROLIPOYL DEHYDROGENASE"/>
    <property type="match status" value="1"/>
</dbReference>
<dbReference type="PRINTS" id="PR00368">
    <property type="entry name" value="FADPNR"/>
</dbReference>
<dbReference type="InterPro" id="IPR006258">
    <property type="entry name" value="Lipoamide_DH"/>
</dbReference>
<proteinExistence type="inferred from homology"/>
<evidence type="ECO:0000256" key="14">
    <source>
        <dbReference type="RuleBase" id="RU003692"/>
    </source>
</evidence>
<dbReference type="Gene3D" id="3.30.390.30">
    <property type="match status" value="1"/>
</dbReference>
<keyword evidence="7" id="KW-0450">Lipoyl</keyword>
<dbReference type="InterPro" id="IPR003016">
    <property type="entry name" value="2-oxoA_DH_lipoyl-BS"/>
</dbReference>
<comment type="similarity">
    <text evidence="2 14">Belongs to the class-I pyridine nucleotide-disulfide oxidoreductase family.</text>
</comment>
<dbReference type="InterPro" id="IPR000089">
    <property type="entry name" value="Biotin_lipoyl"/>
</dbReference>
<evidence type="ECO:0000256" key="13">
    <source>
        <dbReference type="ARBA" id="ARBA00049187"/>
    </source>
</evidence>
<dbReference type="InterPro" id="IPR050151">
    <property type="entry name" value="Class-I_Pyr_Nuc-Dis_Oxidored"/>
</dbReference>
<gene>
    <name evidence="16" type="primary">lpdA</name>
    <name evidence="16" type="ORF">GCM10008905_25100</name>
</gene>
<dbReference type="PROSITE" id="PS00076">
    <property type="entry name" value="PYRIDINE_REDOX_1"/>
    <property type="match status" value="1"/>
</dbReference>
<evidence type="ECO:0000256" key="4">
    <source>
        <dbReference type="ARBA" id="ARBA00016961"/>
    </source>
</evidence>
<dbReference type="PROSITE" id="PS00189">
    <property type="entry name" value="LIPOYL"/>
    <property type="match status" value="1"/>
</dbReference>
<dbReference type="PROSITE" id="PS50968">
    <property type="entry name" value="BIOTINYL_LIPOYL"/>
    <property type="match status" value="1"/>
</dbReference>
<comment type="cofactor">
    <cofactor evidence="14">
        <name>FAD</name>
        <dbReference type="ChEBI" id="CHEBI:57692"/>
    </cofactor>
    <text evidence="14">Binds 1 FAD per subunit.</text>
</comment>
<keyword evidence="5" id="KW-0963">Cytoplasm</keyword>
<comment type="miscellaneous">
    <text evidence="14">The active site is a redox-active disulfide bond.</text>
</comment>
<evidence type="ECO:0000256" key="9">
    <source>
        <dbReference type="ARBA" id="ARBA00023002"/>
    </source>
</evidence>
<dbReference type="Proteomes" id="UP001500339">
    <property type="component" value="Unassembled WGS sequence"/>
</dbReference>
<keyword evidence="10 14" id="KW-0520">NAD</keyword>
<evidence type="ECO:0000259" key="15">
    <source>
        <dbReference type="PROSITE" id="PS50968"/>
    </source>
</evidence>
<sequence>MVTIKIEKLSGHSKKGKVGKINVKVGDSIKEGDVILQVEGDKGNASIKSNCCGIVKEIKVEEGIMVNVGDIIAMVEGTSMENKEKPKGMDYFASMLKPLKREIECDVTVIGGGPGGYVAAIYAAKKGLKTVIVEKDKLGGTCLNVGCIPTKALVRSSEVYNDIKHSEEFGISVSDSKVNMGKVIERKNSIVDKLVGGIDFLLQKNSIEKVMGIGEIIDKNKVFVKGKREEVTINTKNIIIATGSKISKINVEGFEGDKVLNSSTALDMKELPEKMVVIGGGVIGMEFAFIYANFGVDVTVIEYMPKVLCTMDDDVIEEIASIGKEKGIKFYTSSKVTSVKNSEDGKAIVTFEMNDNEKFVTCDKVLVAIGREPNLEGLGIETVGIELNDNKRGIKVDDRMRTNIENIYAIGDVNNKVMLAHVASHGGMVAVDNILGEDKQMDYSAVPGVVYTIPEVATVGMTERCAREKGMNISIGKFPFVANGKALTYGEEKGFVKIIKDVDSNSLIGASVVGPHASDLIGILTLAIKNNLTEEEIKETIFAHPTTGEAIHEAALALTGGAIHFDI</sequence>
<dbReference type="Pfam" id="PF07992">
    <property type="entry name" value="Pyr_redox_2"/>
    <property type="match status" value="1"/>
</dbReference>
<dbReference type="PANTHER" id="PTHR22912">
    <property type="entry name" value="DISULFIDE OXIDOREDUCTASE"/>
    <property type="match status" value="1"/>
</dbReference>
<keyword evidence="11" id="KW-1015">Disulfide bond</keyword>
<keyword evidence="9 14" id="KW-0560">Oxidoreductase</keyword>
<dbReference type="SUPFAM" id="SSF51905">
    <property type="entry name" value="FAD/NAD(P)-binding domain"/>
    <property type="match status" value="1"/>
</dbReference>
<evidence type="ECO:0000256" key="2">
    <source>
        <dbReference type="ARBA" id="ARBA00007532"/>
    </source>
</evidence>
<dbReference type="Gene3D" id="3.50.50.60">
    <property type="entry name" value="FAD/NAD(P)-binding domain"/>
    <property type="match status" value="2"/>
</dbReference>
<keyword evidence="6 14" id="KW-0285">Flavoprotein</keyword>
<dbReference type="InterPro" id="IPR011053">
    <property type="entry name" value="Single_hybrid_motif"/>
</dbReference>
<dbReference type="Pfam" id="PF00364">
    <property type="entry name" value="Biotin_lipoyl"/>
    <property type="match status" value="1"/>
</dbReference>
<dbReference type="EC" id="1.8.1.4" evidence="3 14"/>
<dbReference type="SUPFAM" id="SSF55424">
    <property type="entry name" value="FAD/NAD-linked reductases, dimerisation (C-terminal) domain"/>
    <property type="match status" value="1"/>
</dbReference>
<comment type="caution">
    <text evidence="16">The sequence shown here is derived from an EMBL/GenBank/DDBJ whole genome shotgun (WGS) entry which is preliminary data.</text>
</comment>
<dbReference type="Pfam" id="PF02852">
    <property type="entry name" value="Pyr_redox_dim"/>
    <property type="match status" value="1"/>
</dbReference>
<dbReference type="RefSeq" id="WP_343770175.1">
    <property type="nucleotide sequence ID" value="NZ_BAAACF010000003.1"/>
</dbReference>
<dbReference type="CDD" id="cd06849">
    <property type="entry name" value="lipoyl_domain"/>
    <property type="match status" value="1"/>
</dbReference>
<evidence type="ECO:0000256" key="12">
    <source>
        <dbReference type="ARBA" id="ARBA00023284"/>
    </source>
</evidence>
<keyword evidence="8 14" id="KW-0274">FAD</keyword>
<dbReference type="NCBIfam" id="TIGR01350">
    <property type="entry name" value="lipoamide_DH"/>
    <property type="match status" value="1"/>
</dbReference>
<dbReference type="InterPro" id="IPR001100">
    <property type="entry name" value="Pyr_nuc-diS_OxRdtase"/>
</dbReference>
<feature type="domain" description="Lipoyl-binding" evidence="15">
    <location>
        <begin position="1"/>
        <end position="76"/>
    </location>
</feature>
<evidence type="ECO:0000256" key="11">
    <source>
        <dbReference type="ARBA" id="ARBA00023157"/>
    </source>
</evidence>
<reference evidence="16 17" key="1">
    <citation type="journal article" date="2019" name="Int. J. Syst. Evol. Microbiol.">
        <title>The Global Catalogue of Microorganisms (GCM) 10K type strain sequencing project: providing services to taxonomists for standard genome sequencing and annotation.</title>
        <authorList>
            <consortium name="The Broad Institute Genomics Platform"/>
            <consortium name="The Broad Institute Genome Sequencing Center for Infectious Disease"/>
            <person name="Wu L."/>
            <person name="Ma J."/>
        </authorList>
    </citation>
    <scope>NUCLEOTIDE SEQUENCE [LARGE SCALE GENOMIC DNA]</scope>
    <source>
        <strain evidence="16 17">JCM 1405</strain>
    </source>
</reference>
<organism evidence="16 17">
    <name type="scientific">Clostridium malenominatum</name>
    <dbReference type="NCBI Taxonomy" id="1539"/>
    <lineage>
        <taxon>Bacteria</taxon>
        <taxon>Bacillati</taxon>
        <taxon>Bacillota</taxon>
        <taxon>Clostridia</taxon>
        <taxon>Eubacteriales</taxon>
        <taxon>Clostridiaceae</taxon>
        <taxon>Clostridium</taxon>
    </lineage>
</organism>
<name>A0ABN1J394_9CLOT</name>
<evidence type="ECO:0000256" key="6">
    <source>
        <dbReference type="ARBA" id="ARBA00022630"/>
    </source>
</evidence>
<comment type="subcellular location">
    <subcellularLocation>
        <location evidence="1">Cytoplasm</location>
    </subcellularLocation>
</comment>
<dbReference type="SUPFAM" id="SSF51230">
    <property type="entry name" value="Single hybrid motif"/>
    <property type="match status" value="1"/>
</dbReference>
<dbReference type="Gene3D" id="2.40.50.100">
    <property type="match status" value="1"/>
</dbReference>
<accession>A0ABN1J394</accession>
<protein>
    <recommendedName>
        <fullName evidence="4 14">Dihydrolipoyl dehydrogenase</fullName>
        <ecNumber evidence="3 14">1.8.1.4</ecNumber>
    </recommendedName>
</protein>
<comment type="catalytic activity">
    <reaction evidence="13 14">
        <text>N(6)-[(R)-dihydrolipoyl]-L-lysyl-[protein] + NAD(+) = N(6)-[(R)-lipoyl]-L-lysyl-[protein] + NADH + H(+)</text>
        <dbReference type="Rhea" id="RHEA:15045"/>
        <dbReference type="Rhea" id="RHEA-COMP:10474"/>
        <dbReference type="Rhea" id="RHEA-COMP:10475"/>
        <dbReference type="ChEBI" id="CHEBI:15378"/>
        <dbReference type="ChEBI" id="CHEBI:57540"/>
        <dbReference type="ChEBI" id="CHEBI:57945"/>
        <dbReference type="ChEBI" id="CHEBI:83099"/>
        <dbReference type="ChEBI" id="CHEBI:83100"/>
        <dbReference type="EC" id="1.8.1.4"/>
    </reaction>
</comment>
<keyword evidence="17" id="KW-1185">Reference proteome</keyword>
<dbReference type="InterPro" id="IPR016156">
    <property type="entry name" value="FAD/NAD-linked_Rdtase_dimer_sf"/>
</dbReference>
<keyword evidence="12 14" id="KW-0676">Redox-active center</keyword>
<evidence type="ECO:0000313" key="17">
    <source>
        <dbReference type="Proteomes" id="UP001500339"/>
    </source>
</evidence>
<evidence type="ECO:0000256" key="8">
    <source>
        <dbReference type="ARBA" id="ARBA00022827"/>
    </source>
</evidence>
<dbReference type="PIRSF" id="PIRSF000350">
    <property type="entry name" value="Mercury_reductase_MerA"/>
    <property type="match status" value="1"/>
</dbReference>
<dbReference type="InterPro" id="IPR023753">
    <property type="entry name" value="FAD/NAD-binding_dom"/>
</dbReference>
<evidence type="ECO:0000256" key="10">
    <source>
        <dbReference type="ARBA" id="ARBA00023027"/>
    </source>
</evidence>
<dbReference type="InterPro" id="IPR004099">
    <property type="entry name" value="Pyr_nucl-diS_OxRdtase_dimer"/>
</dbReference>
<evidence type="ECO:0000256" key="7">
    <source>
        <dbReference type="ARBA" id="ARBA00022823"/>
    </source>
</evidence>
<evidence type="ECO:0000256" key="3">
    <source>
        <dbReference type="ARBA" id="ARBA00012608"/>
    </source>
</evidence>
<evidence type="ECO:0000313" key="16">
    <source>
        <dbReference type="EMBL" id="GAA0727475.1"/>
    </source>
</evidence>
<dbReference type="InterPro" id="IPR036188">
    <property type="entry name" value="FAD/NAD-bd_sf"/>
</dbReference>
<dbReference type="PRINTS" id="PR00411">
    <property type="entry name" value="PNDRDTASEI"/>
</dbReference>
<dbReference type="EMBL" id="BAAACF010000003">
    <property type="protein sequence ID" value="GAA0727475.1"/>
    <property type="molecule type" value="Genomic_DNA"/>
</dbReference>
<evidence type="ECO:0000256" key="1">
    <source>
        <dbReference type="ARBA" id="ARBA00004496"/>
    </source>
</evidence>
<dbReference type="InterPro" id="IPR012999">
    <property type="entry name" value="Pyr_OxRdtase_I_AS"/>
</dbReference>
<evidence type="ECO:0000256" key="5">
    <source>
        <dbReference type="ARBA" id="ARBA00022490"/>
    </source>
</evidence>